<dbReference type="GO" id="GO:0000781">
    <property type="term" value="C:chromosome, telomeric region"/>
    <property type="evidence" value="ECO:0000318"/>
    <property type="project" value="GO_Central"/>
</dbReference>
<dbReference type="InParanoid" id="E9FWA8"/>
<dbReference type="InterPro" id="IPR036390">
    <property type="entry name" value="WH_DNA-bd_sf"/>
</dbReference>
<dbReference type="OrthoDB" id="6359555at2759"/>
<dbReference type="SUPFAM" id="SSF46785">
    <property type="entry name" value="Winged helix' DNA-binding domain"/>
    <property type="match status" value="1"/>
</dbReference>
<dbReference type="GO" id="GO:0000724">
    <property type="term" value="P:double-strand break repair via homologous recombination"/>
    <property type="evidence" value="ECO:0000318"/>
    <property type="project" value="GO_Central"/>
</dbReference>
<dbReference type="InterPro" id="IPR014892">
    <property type="entry name" value="RPA_C"/>
</dbReference>
<sequence length="473" mass="53538">MSIVNETNSAVDSTLDNCRKIQSAHKVILEWIKWLQLEICRRDVSNSATITLMESLKSAEVSPIPREEDMRATINHINKLIGLSSERSEEVCGSQCRTRDLVQAYGSNVLAFLVSFMNDEEQRKASSPGFAFVFNGNSGETLETSNIHDNLMDVSIEILEDEKPTEPRPSCSTTLHLSKRSNEDPQSNDFEFKRSRELPNKKQKVNTTQQPNGGRIVHPIGRKMQDIELLLSTLKSPTNHRETDMEIVALWMRDIELGLMQTFFEKTYEGLPELEQQWNEIKNQQSLTNWQFSSAGSLLYSAMTQILCDNSQFRESFIVRVSSALQQSKNYEAILEGKREKVHNQENRPGPSRVTKKESPKTLQVRNKLRKGHQAMNTRSSAINIKKTDPLPSSSSDASFESRFPGLTLTGSQKLVFLTIDDIKVENGATKSQIYNAVKGKMTPKDVDTAIDFLTSEGDIYSTVDENHFKINH</sequence>
<reference evidence="7 8" key="1">
    <citation type="journal article" date="2011" name="Science">
        <title>The ecoresponsive genome of Daphnia pulex.</title>
        <authorList>
            <person name="Colbourne J.K."/>
            <person name="Pfrender M.E."/>
            <person name="Gilbert D."/>
            <person name="Thomas W.K."/>
            <person name="Tucker A."/>
            <person name="Oakley T.H."/>
            <person name="Tokishita S."/>
            <person name="Aerts A."/>
            <person name="Arnold G.J."/>
            <person name="Basu M.K."/>
            <person name="Bauer D.J."/>
            <person name="Caceres C.E."/>
            <person name="Carmel L."/>
            <person name="Casola C."/>
            <person name="Choi J.H."/>
            <person name="Detter J.C."/>
            <person name="Dong Q."/>
            <person name="Dusheyko S."/>
            <person name="Eads B.D."/>
            <person name="Frohlich T."/>
            <person name="Geiler-Samerotte K.A."/>
            <person name="Gerlach D."/>
            <person name="Hatcher P."/>
            <person name="Jogdeo S."/>
            <person name="Krijgsveld J."/>
            <person name="Kriventseva E.V."/>
            <person name="Kultz D."/>
            <person name="Laforsch C."/>
            <person name="Lindquist E."/>
            <person name="Lopez J."/>
            <person name="Manak J.R."/>
            <person name="Muller J."/>
            <person name="Pangilinan J."/>
            <person name="Patwardhan R.P."/>
            <person name="Pitluck S."/>
            <person name="Pritham E.J."/>
            <person name="Rechtsteiner A."/>
            <person name="Rho M."/>
            <person name="Rogozin I.B."/>
            <person name="Sakarya O."/>
            <person name="Salamov A."/>
            <person name="Schaack S."/>
            <person name="Shapiro H."/>
            <person name="Shiga Y."/>
            <person name="Skalitzky C."/>
            <person name="Smith Z."/>
            <person name="Souvorov A."/>
            <person name="Sung W."/>
            <person name="Tang Z."/>
            <person name="Tsuchiya D."/>
            <person name="Tu H."/>
            <person name="Vos H."/>
            <person name="Wang M."/>
            <person name="Wolf Y.I."/>
            <person name="Yamagata H."/>
            <person name="Yamada T."/>
            <person name="Ye Y."/>
            <person name="Shaw J.R."/>
            <person name="Andrews J."/>
            <person name="Crease T.J."/>
            <person name="Tang H."/>
            <person name="Lucas S.M."/>
            <person name="Robertson H.M."/>
            <person name="Bork P."/>
            <person name="Koonin E.V."/>
            <person name="Zdobnov E.M."/>
            <person name="Grigoriev I.V."/>
            <person name="Lynch M."/>
            <person name="Boore J.L."/>
        </authorList>
    </citation>
    <scope>NUCLEOTIDE SEQUENCE [LARGE SCALE GENOMIC DNA]</scope>
</reference>
<dbReference type="EMBL" id="GL732526">
    <property type="protein sequence ID" value="EFX88464.1"/>
    <property type="molecule type" value="Genomic_DNA"/>
</dbReference>
<dbReference type="GO" id="GO:0035861">
    <property type="term" value="C:site of double-strand break"/>
    <property type="evidence" value="ECO:0000318"/>
    <property type="project" value="GO_Central"/>
</dbReference>
<evidence type="ECO:0000256" key="2">
    <source>
        <dbReference type="ARBA" id="ARBA00007815"/>
    </source>
</evidence>
<feature type="non-terminal residue" evidence="7">
    <location>
        <position position="473"/>
    </location>
</feature>
<gene>
    <name evidence="7" type="ORF">DAPPUDRAFT_305420</name>
</gene>
<protein>
    <recommendedName>
        <fullName evidence="6">Replication protein A C-terminal domain-containing protein</fullName>
    </recommendedName>
</protein>
<feature type="domain" description="Replication protein A C-terminal" evidence="6">
    <location>
        <begin position="379"/>
        <end position="467"/>
    </location>
</feature>
<accession>E9FWA8</accession>
<dbReference type="InterPro" id="IPR036388">
    <property type="entry name" value="WH-like_DNA-bd_sf"/>
</dbReference>
<dbReference type="GO" id="GO:0042162">
    <property type="term" value="F:telomeric DNA binding"/>
    <property type="evidence" value="ECO:0000318"/>
    <property type="project" value="GO_Central"/>
</dbReference>
<evidence type="ECO:0000256" key="4">
    <source>
        <dbReference type="ARBA" id="ARBA00023242"/>
    </source>
</evidence>
<proteinExistence type="inferred from homology"/>
<keyword evidence="4" id="KW-0539">Nucleus</keyword>
<evidence type="ECO:0000313" key="7">
    <source>
        <dbReference type="EMBL" id="EFX88464.1"/>
    </source>
</evidence>
<dbReference type="AlphaFoldDB" id="E9FWA8"/>
<dbReference type="GO" id="GO:0005662">
    <property type="term" value="C:DNA replication factor A complex"/>
    <property type="evidence" value="ECO:0000318"/>
    <property type="project" value="GO_Central"/>
</dbReference>
<organism evidence="7 8">
    <name type="scientific">Daphnia pulex</name>
    <name type="common">Water flea</name>
    <dbReference type="NCBI Taxonomy" id="6669"/>
    <lineage>
        <taxon>Eukaryota</taxon>
        <taxon>Metazoa</taxon>
        <taxon>Ecdysozoa</taxon>
        <taxon>Arthropoda</taxon>
        <taxon>Crustacea</taxon>
        <taxon>Branchiopoda</taxon>
        <taxon>Diplostraca</taxon>
        <taxon>Cladocera</taxon>
        <taxon>Anomopoda</taxon>
        <taxon>Daphniidae</taxon>
        <taxon>Daphnia</taxon>
    </lineage>
</organism>
<dbReference type="HOGENOM" id="CLU_577803_0_0_1"/>
<feature type="region of interest" description="Disordered" evidence="5">
    <location>
        <begin position="160"/>
        <end position="216"/>
    </location>
</feature>
<dbReference type="STRING" id="6669.E9FWA8"/>
<dbReference type="KEGG" id="dpx:DAPPUDRAFT_305420"/>
<dbReference type="GO" id="GO:0006260">
    <property type="term" value="P:DNA replication"/>
    <property type="evidence" value="ECO:0000318"/>
    <property type="project" value="GO_Central"/>
</dbReference>
<dbReference type="GO" id="GO:0003697">
    <property type="term" value="F:single-stranded DNA binding"/>
    <property type="evidence" value="ECO:0000318"/>
    <property type="project" value="GO_Central"/>
</dbReference>
<comment type="similarity">
    <text evidence="2">Belongs to the replication factor A protein 2 family.</text>
</comment>
<evidence type="ECO:0000256" key="5">
    <source>
        <dbReference type="SAM" id="MobiDB-lite"/>
    </source>
</evidence>
<dbReference type="GO" id="GO:0006289">
    <property type="term" value="P:nucleotide-excision repair"/>
    <property type="evidence" value="ECO:0000318"/>
    <property type="project" value="GO_Central"/>
</dbReference>
<dbReference type="FunFam" id="1.10.10.10:FF:000168">
    <property type="entry name" value="Replication protein A 32 kDa subunit"/>
    <property type="match status" value="1"/>
</dbReference>
<keyword evidence="3" id="KW-0238">DNA-binding</keyword>
<evidence type="ECO:0000256" key="3">
    <source>
        <dbReference type="ARBA" id="ARBA00023125"/>
    </source>
</evidence>
<evidence type="ECO:0000313" key="8">
    <source>
        <dbReference type="Proteomes" id="UP000000305"/>
    </source>
</evidence>
<evidence type="ECO:0000256" key="1">
    <source>
        <dbReference type="ARBA" id="ARBA00004123"/>
    </source>
</evidence>
<feature type="compositionally biased region" description="Basic and acidic residues" evidence="5">
    <location>
        <begin position="190"/>
        <end position="200"/>
    </location>
</feature>
<dbReference type="Proteomes" id="UP000000305">
    <property type="component" value="Unassembled WGS sequence"/>
</dbReference>
<evidence type="ECO:0000259" key="6">
    <source>
        <dbReference type="Pfam" id="PF08784"/>
    </source>
</evidence>
<comment type="subcellular location">
    <subcellularLocation>
        <location evidence="1">Nucleus</location>
    </subcellularLocation>
</comment>
<name>E9FWA8_DAPPU</name>
<feature type="region of interest" description="Disordered" evidence="5">
    <location>
        <begin position="340"/>
        <end position="399"/>
    </location>
</feature>
<dbReference type="Pfam" id="PF08784">
    <property type="entry name" value="RPA_C"/>
    <property type="match status" value="1"/>
</dbReference>
<dbReference type="Gene3D" id="1.10.10.10">
    <property type="entry name" value="Winged helix-like DNA-binding domain superfamily/Winged helix DNA-binding domain"/>
    <property type="match status" value="1"/>
</dbReference>
<keyword evidence="8" id="KW-1185">Reference proteome</keyword>